<keyword evidence="1" id="KW-0812">Transmembrane</keyword>
<organism evidence="2 3">
    <name type="scientific">Sphingobium fuliginis ATCC 27551</name>
    <dbReference type="NCBI Taxonomy" id="1208342"/>
    <lineage>
        <taxon>Bacteria</taxon>
        <taxon>Pseudomonadati</taxon>
        <taxon>Pseudomonadota</taxon>
        <taxon>Alphaproteobacteria</taxon>
        <taxon>Sphingomonadales</taxon>
        <taxon>Sphingomonadaceae</taxon>
        <taxon>Sphingobium</taxon>
    </lineage>
</organism>
<dbReference type="KEGG" id="sufl:FIL70_17125"/>
<keyword evidence="1" id="KW-1133">Transmembrane helix</keyword>
<reference evidence="2 3" key="1">
    <citation type="submission" date="2019-06" db="EMBL/GenBank/DDBJ databases">
        <title>Genome organization and adaptive potential of archetypical organophosphate degarding Sphingobium fuliginis ATCC 27551.</title>
        <authorList>
            <person name="Sarwar A."/>
            <person name="Parthasarathy S."/>
            <person name="Singh C."/>
            <person name="Siddavattam D."/>
        </authorList>
    </citation>
    <scope>NUCLEOTIDE SEQUENCE [LARGE SCALE GENOMIC DNA]</scope>
    <source>
        <strain evidence="2 3">ATCC 27551</strain>
    </source>
</reference>
<dbReference type="EMBL" id="CP041016">
    <property type="protein sequence ID" value="QDC38708.1"/>
    <property type="molecule type" value="Genomic_DNA"/>
</dbReference>
<accession>A0A5B8CGN3</accession>
<feature type="transmembrane region" description="Helical" evidence="1">
    <location>
        <begin position="23"/>
        <end position="45"/>
    </location>
</feature>
<name>A0A5B8CGN3_SPHSA</name>
<keyword evidence="1" id="KW-0472">Membrane</keyword>
<gene>
    <name evidence="2" type="ORF">FIL70_17125</name>
</gene>
<evidence type="ECO:0000313" key="2">
    <source>
        <dbReference type="EMBL" id="QDC38708.1"/>
    </source>
</evidence>
<dbReference type="AlphaFoldDB" id="A0A5B8CGN3"/>
<protein>
    <recommendedName>
        <fullName evidence="4">PepSY domain-containing protein</fullName>
    </recommendedName>
</protein>
<feature type="transmembrane region" description="Helical" evidence="1">
    <location>
        <begin position="124"/>
        <end position="148"/>
    </location>
</feature>
<dbReference type="Proteomes" id="UP000311469">
    <property type="component" value="Chromosome cSF1"/>
</dbReference>
<dbReference type="RefSeq" id="WP_140042872.1">
    <property type="nucleotide sequence ID" value="NZ_CP041016.1"/>
</dbReference>
<evidence type="ECO:0000313" key="3">
    <source>
        <dbReference type="Proteomes" id="UP000311469"/>
    </source>
</evidence>
<sequence>MKAVFWPEHHKDDAQASVRVGRVIHWALAMIATCLMVSAPVLLVLNYREVLASKKEHQEWLEKNPPAKEGKDGRLTFKLPLKDGHYVEIEGDNTKSRADAIEHVTSAGYHVDSSAEPFIVEADYFPAFSAAMLAVFLFFIGRASRYIIAGE</sequence>
<proteinExistence type="predicted"/>
<evidence type="ECO:0000256" key="1">
    <source>
        <dbReference type="SAM" id="Phobius"/>
    </source>
</evidence>
<evidence type="ECO:0008006" key="4">
    <source>
        <dbReference type="Google" id="ProtNLM"/>
    </source>
</evidence>